<keyword evidence="4" id="KW-1185">Reference proteome</keyword>
<sequence length="361" mass="40932">MTNPPLPFVSVRKALLIGVSYVNCKGHALSRPRDRVEDIAKLLQRKYNYRKEDITILSDDPALPQSEQPTTHKNITTHLANFVEDIENAQYFFVFIGHGHQKPEEESPLGGSRGMDEEDACDEYIVPTDAIDEEGKITMLLLIQDDDIKKYLVDKVGKGSQVVAIWDACYSNTIMDLPHYRCNRVNSTLYSGIHRFGRRALEIGSIVVGDKCVDEIAKIAYGFEVWCRDPKDHLSNRRTCTGYCRQDKATKWKNGRRVICISACKDSQVALMKEDGTGESLTAWLIEILNDNHNPSLKGLMRLLGEKAERSYRKFNEHNEARENRVKDKVKQHPQLSTEHPAYMNEPLFLSMQGVSGASSS</sequence>
<evidence type="ECO:0000313" key="3">
    <source>
        <dbReference type="EMBL" id="KAF9448059.1"/>
    </source>
</evidence>
<evidence type="ECO:0000259" key="2">
    <source>
        <dbReference type="Pfam" id="PF00656"/>
    </source>
</evidence>
<dbReference type="EMBL" id="MU151175">
    <property type="protein sequence ID" value="KAF9448059.1"/>
    <property type="molecule type" value="Genomic_DNA"/>
</dbReference>
<dbReference type="InterPro" id="IPR011600">
    <property type="entry name" value="Pept_C14_caspase"/>
</dbReference>
<gene>
    <name evidence="3" type="ORF">P691DRAFT_801401</name>
</gene>
<dbReference type="PANTHER" id="PTHR48104">
    <property type="entry name" value="METACASPASE-4"/>
    <property type="match status" value="1"/>
</dbReference>
<dbReference type="AlphaFoldDB" id="A0A9P6C436"/>
<comment type="caution">
    <text evidence="3">The sequence shown here is derived from an EMBL/GenBank/DDBJ whole genome shotgun (WGS) entry which is preliminary data.</text>
</comment>
<evidence type="ECO:0000313" key="4">
    <source>
        <dbReference type="Proteomes" id="UP000807342"/>
    </source>
</evidence>
<dbReference type="OrthoDB" id="3223806at2759"/>
<dbReference type="GO" id="GO:0006508">
    <property type="term" value="P:proteolysis"/>
    <property type="evidence" value="ECO:0007669"/>
    <property type="project" value="InterPro"/>
</dbReference>
<evidence type="ECO:0000256" key="1">
    <source>
        <dbReference type="ARBA" id="ARBA00009005"/>
    </source>
</evidence>
<protein>
    <recommendedName>
        <fullName evidence="2">Peptidase C14 caspase domain-containing protein</fullName>
    </recommendedName>
</protein>
<dbReference type="GO" id="GO:0004197">
    <property type="term" value="F:cysteine-type endopeptidase activity"/>
    <property type="evidence" value="ECO:0007669"/>
    <property type="project" value="InterPro"/>
</dbReference>
<dbReference type="Pfam" id="PF00656">
    <property type="entry name" value="Peptidase_C14"/>
    <property type="match status" value="1"/>
</dbReference>
<dbReference type="Proteomes" id="UP000807342">
    <property type="component" value="Unassembled WGS sequence"/>
</dbReference>
<reference evidence="3" key="1">
    <citation type="submission" date="2020-11" db="EMBL/GenBank/DDBJ databases">
        <authorList>
            <consortium name="DOE Joint Genome Institute"/>
            <person name="Ahrendt S."/>
            <person name="Riley R."/>
            <person name="Andreopoulos W."/>
            <person name="Labutti K."/>
            <person name="Pangilinan J."/>
            <person name="Ruiz-Duenas F.J."/>
            <person name="Barrasa J.M."/>
            <person name="Sanchez-Garcia M."/>
            <person name="Camarero S."/>
            <person name="Miyauchi S."/>
            <person name="Serrano A."/>
            <person name="Linde D."/>
            <person name="Babiker R."/>
            <person name="Drula E."/>
            <person name="Ayuso-Fernandez I."/>
            <person name="Pacheco R."/>
            <person name="Padilla G."/>
            <person name="Ferreira P."/>
            <person name="Barriuso J."/>
            <person name="Kellner H."/>
            <person name="Castanera R."/>
            <person name="Alfaro M."/>
            <person name="Ramirez L."/>
            <person name="Pisabarro A.G."/>
            <person name="Kuo A."/>
            <person name="Tritt A."/>
            <person name="Lipzen A."/>
            <person name="He G."/>
            <person name="Yan M."/>
            <person name="Ng V."/>
            <person name="Cullen D."/>
            <person name="Martin F."/>
            <person name="Rosso M.-N."/>
            <person name="Henrissat B."/>
            <person name="Hibbett D."/>
            <person name="Martinez A.T."/>
            <person name="Grigoriev I.V."/>
        </authorList>
    </citation>
    <scope>NUCLEOTIDE SEQUENCE</scope>
    <source>
        <strain evidence="3">MF-IS2</strain>
    </source>
</reference>
<organism evidence="3 4">
    <name type="scientific">Macrolepiota fuliginosa MF-IS2</name>
    <dbReference type="NCBI Taxonomy" id="1400762"/>
    <lineage>
        <taxon>Eukaryota</taxon>
        <taxon>Fungi</taxon>
        <taxon>Dikarya</taxon>
        <taxon>Basidiomycota</taxon>
        <taxon>Agaricomycotina</taxon>
        <taxon>Agaricomycetes</taxon>
        <taxon>Agaricomycetidae</taxon>
        <taxon>Agaricales</taxon>
        <taxon>Agaricineae</taxon>
        <taxon>Agaricaceae</taxon>
        <taxon>Macrolepiota</taxon>
    </lineage>
</organism>
<proteinExistence type="inferred from homology"/>
<comment type="similarity">
    <text evidence="1">Belongs to the peptidase C14B family.</text>
</comment>
<feature type="domain" description="Peptidase C14 caspase" evidence="2">
    <location>
        <begin position="12"/>
        <end position="339"/>
    </location>
</feature>
<dbReference type="GO" id="GO:0005737">
    <property type="term" value="C:cytoplasm"/>
    <property type="evidence" value="ECO:0007669"/>
    <property type="project" value="TreeGrafter"/>
</dbReference>
<accession>A0A9P6C436</accession>
<dbReference type="Gene3D" id="3.40.50.12660">
    <property type="match status" value="2"/>
</dbReference>
<name>A0A9P6C436_9AGAR</name>
<dbReference type="InterPro" id="IPR050452">
    <property type="entry name" value="Metacaspase"/>
</dbReference>
<dbReference type="PANTHER" id="PTHR48104:SF30">
    <property type="entry name" value="METACASPASE-1"/>
    <property type="match status" value="1"/>
</dbReference>